<accession>A0ABZ2CJV2</accession>
<protein>
    <submittedName>
        <fullName evidence="3">Tripartite tricarboxylate transporter substrate binding protein</fullName>
    </submittedName>
</protein>
<evidence type="ECO:0000313" key="3">
    <source>
        <dbReference type="EMBL" id="WVX84086.1"/>
    </source>
</evidence>
<dbReference type="RefSeq" id="WP_338452958.1">
    <property type="nucleotide sequence ID" value="NZ_CP137640.1"/>
</dbReference>
<dbReference type="InterPro" id="IPR042100">
    <property type="entry name" value="Bug_dom1"/>
</dbReference>
<dbReference type="Gene3D" id="3.40.190.150">
    <property type="entry name" value="Bordetella uptake gene, domain 1"/>
    <property type="match status" value="1"/>
</dbReference>
<proteinExistence type="inferred from homology"/>
<keyword evidence="2" id="KW-0732">Signal</keyword>
<name>A0ABZ2CJV2_9BACI</name>
<evidence type="ECO:0000256" key="1">
    <source>
        <dbReference type="ARBA" id="ARBA00006987"/>
    </source>
</evidence>
<dbReference type="Pfam" id="PF03401">
    <property type="entry name" value="TctC"/>
    <property type="match status" value="1"/>
</dbReference>
<evidence type="ECO:0000256" key="2">
    <source>
        <dbReference type="SAM" id="SignalP"/>
    </source>
</evidence>
<feature type="signal peptide" evidence="2">
    <location>
        <begin position="1"/>
        <end position="23"/>
    </location>
</feature>
<dbReference type="CDD" id="cd07012">
    <property type="entry name" value="PBP2_Bug_TTT"/>
    <property type="match status" value="1"/>
</dbReference>
<dbReference type="SUPFAM" id="SSF53850">
    <property type="entry name" value="Periplasmic binding protein-like II"/>
    <property type="match status" value="1"/>
</dbReference>
<feature type="chain" id="PRO_5045191676" evidence="2">
    <location>
        <begin position="24"/>
        <end position="343"/>
    </location>
</feature>
<dbReference type="PANTHER" id="PTHR42928">
    <property type="entry name" value="TRICARBOXYLATE-BINDING PROTEIN"/>
    <property type="match status" value="1"/>
</dbReference>
<dbReference type="PANTHER" id="PTHR42928:SF5">
    <property type="entry name" value="BLR1237 PROTEIN"/>
    <property type="match status" value="1"/>
</dbReference>
<dbReference type="Gene3D" id="3.40.190.10">
    <property type="entry name" value="Periplasmic binding protein-like II"/>
    <property type="match status" value="1"/>
</dbReference>
<dbReference type="PROSITE" id="PS51257">
    <property type="entry name" value="PROKAR_LIPOPROTEIN"/>
    <property type="match status" value="1"/>
</dbReference>
<dbReference type="EMBL" id="CP137640">
    <property type="protein sequence ID" value="WVX84086.1"/>
    <property type="molecule type" value="Genomic_DNA"/>
</dbReference>
<gene>
    <name evidence="3" type="ORF">R4Z09_14465</name>
</gene>
<dbReference type="Proteomes" id="UP001357223">
    <property type="component" value="Chromosome"/>
</dbReference>
<dbReference type="InterPro" id="IPR005064">
    <property type="entry name" value="BUG"/>
</dbReference>
<evidence type="ECO:0000313" key="4">
    <source>
        <dbReference type="Proteomes" id="UP001357223"/>
    </source>
</evidence>
<reference evidence="3 4" key="1">
    <citation type="submission" date="2023-10" db="EMBL/GenBank/DDBJ databases">
        <title>Niallia locisalis sp.nov. isolated from a salt pond sample.</title>
        <authorList>
            <person name="Li X.-J."/>
            <person name="Dong L."/>
        </authorList>
    </citation>
    <scope>NUCLEOTIDE SEQUENCE [LARGE SCALE GENOMIC DNA]</scope>
    <source>
        <strain evidence="3 4">DSM 29761</strain>
    </source>
</reference>
<dbReference type="PIRSF" id="PIRSF017082">
    <property type="entry name" value="YflP"/>
    <property type="match status" value="1"/>
</dbReference>
<sequence>MKKLFTLSIAVLLLMGIFLTGCTTNSVTSTEKKEGGEQKKGTDYPIRQIELVVPFAAGGGVDLAARSVADYLSKEWGQPIVVTNKPGGGGIIGAQYALKEAKPDGYTVLANNVSTTTMYEAGTANPVITNKENKFAARIAAGTPAYAVKADAEWDTFEEFSEWVKKNPEKLTWASVGPAGFSSFVAAQWFESLGVDFNKTQMVSSEGTSDSAAKLAGGHVVLAIHTVGELAPLVEAGKIKLLAVQSPERSPLFPDVPTTEEAGLEGLTIKWWTGLSFPADTPDEIIQKWEQAVEKMEKDETFLQQLEKIKLDPAYLNSADFTKEVEMETNALIKLAEDTGIRK</sequence>
<keyword evidence="4" id="KW-1185">Reference proteome</keyword>
<comment type="similarity">
    <text evidence="1">Belongs to the UPF0065 (bug) family.</text>
</comment>
<organism evidence="3 4">
    <name type="scientific">Niallia oryzisoli</name>
    <dbReference type="NCBI Taxonomy" id="1737571"/>
    <lineage>
        <taxon>Bacteria</taxon>
        <taxon>Bacillati</taxon>
        <taxon>Bacillota</taxon>
        <taxon>Bacilli</taxon>
        <taxon>Bacillales</taxon>
        <taxon>Bacillaceae</taxon>
        <taxon>Niallia</taxon>
    </lineage>
</organism>